<keyword evidence="3" id="KW-1185">Reference proteome</keyword>
<evidence type="ECO:0000313" key="2">
    <source>
        <dbReference type="EMBL" id="MFD2732873.1"/>
    </source>
</evidence>
<dbReference type="SUPFAM" id="SSF47240">
    <property type="entry name" value="Ferritin-like"/>
    <property type="match status" value="1"/>
</dbReference>
<protein>
    <submittedName>
        <fullName evidence="2">PA2169 family four-helix-bundle protein</fullName>
    </submittedName>
</protein>
<accession>A0ABW5TWB5</accession>
<dbReference type="Gene3D" id="1.20.1260.10">
    <property type="match status" value="1"/>
</dbReference>
<dbReference type="EMBL" id="JBHULV010000048">
    <property type="protein sequence ID" value="MFD2732873.1"/>
    <property type="molecule type" value="Genomic_DNA"/>
</dbReference>
<dbReference type="InterPro" id="IPR011971">
    <property type="entry name" value="CHP02284"/>
</dbReference>
<name>A0ABW5TWB5_9SPHI</name>
<dbReference type="InterPro" id="IPR012347">
    <property type="entry name" value="Ferritin-like"/>
</dbReference>
<dbReference type="NCBIfam" id="TIGR02284">
    <property type="entry name" value="PA2169 family four-helix-bundle protein"/>
    <property type="match status" value="1"/>
</dbReference>
<sequence length="149" mass="16520">MKNQEEIVSDLKGLINILNDGKTGYKEAINNVKSENLKSTFLQFSNQRYAYAEELKAHIAQHGGKSDNEEGGVLGALHRAWLDIKDAFTGNDDSAILEAITTGEKAALEKYDEVLEDYRDHADHYAILTKQREGIASALSTIESYSLSL</sequence>
<gene>
    <name evidence="2" type="ORF">ACFSSE_14275</name>
</gene>
<dbReference type="Proteomes" id="UP001597546">
    <property type="component" value="Unassembled WGS sequence"/>
</dbReference>
<dbReference type="InterPro" id="IPR019052">
    <property type="entry name" value="DUF2383"/>
</dbReference>
<proteinExistence type="predicted"/>
<dbReference type="PIRSF" id="PIRSF029477">
    <property type="entry name" value="UCP029477"/>
    <property type="match status" value="1"/>
</dbReference>
<dbReference type="Pfam" id="PF09537">
    <property type="entry name" value="DUF2383"/>
    <property type="match status" value="1"/>
</dbReference>
<evidence type="ECO:0000259" key="1">
    <source>
        <dbReference type="Pfam" id="PF09537"/>
    </source>
</evidence>
<reference evidence="3" key="1">
    <citation type="journal article" date="2019" name="Int. J. Syst. Evol. Microbiol.">
        <title>The Global Catalogue of Microorganisms (GCM) 10K type strain sequencing project: providing services to taxonomists for standard genome sequencing and annotation.</title>
        <authorList>
            <consortium name="The Broad Institute Genomics Platform"/>
            <consortium name="The Broad Institute Genome Sequencing Center for Infectious Disease"/>
            <person name="Wu L."/>
            <person name="Ma J."/>
        </authorList>
    </citation>
    <scope>NUCLEOTIDE SEQUENCE [LARGE SCALE GENOMIC DNA]</scope>
    <source>
        <strain evidence="3">KCTC 42456</strain>
    </source>
</reference>
<dbReference type="InterPro" id="IPR009078">
    <property type="entry name" value="Ferritin-like_SF"/>
</dbReference>
<evidence type="ECO:0000313" key="3">
    <source>
        <dbReference type="Proteomes" id="UP001597546"/>
    </source>
</evidence>
<organism evidence="2 3">
    <name type="scientific">Pedobacter alpinus</name>
    <dbReference type="NCBI Taxonomy" id="1590643"/>
    <lineage>
        <taxon>Bacteria</taxon>
        <taxon>Pseudomonadati</taxon>
        <taxon>Bacteroidota</taxon>
        <taxon>Sphingobacteriia</taxon>
        <taxon>Sphingobacteriales</taxon>
        <taxon>Sphingobacteriaceae</taxon>
        <taxon>Pedobacter</taxon>
    </lineage>
</organism>
<dbReference type="InterPro" id="IPR016920">
    <property type="entry name" value="UCP029477"/>
</dbReference>
<dbReference type="RefSeq" id="WP_379046511.1">
    <property type="nucleotide sequence ID" value="NZ_JBHSKW010000060.1"/>
</dbReference>
<feature type="domain" description="DUF2383" evidence="1">
    <location>
        <begin position="7"/>
        <end position="117"/>
    </location>
</feature>
<comment type="caution">
    <text evidence="2">The sequence shown here is derived from an EMBL/GenBank/DDBJ whole genome shotgun (WGS) entry which is preliminary data.</text>
</comment>